<protein>
    <submittedName>
        <fullName evidence="2">Uncharacterized protein</fullName>
    </submittedName>
</protein>
<sequence length="236" mass="26219">MSYFCCKLKPTRQIPLHPVIRLSPTIDPKRFCFRSKEEEEKMLDDYKTENIETNSTDVEKQQEMILINKLQSQGKNPPKSQSSFLQKKLQQRKFFDSGDYAMNQDKEKKHQRPSAIPASLGGGKKAPLPESVQQPTSGTISSNNTNTSSSSSSSSTTAAPPTSSSNVPHPPVTPQTTITTSPTSDDDEEEHLQIPRPDTVPQRKASILHPSAHSKLSPQPLIHHEHTDELLSSPQN</sequence>
<organism evidence="1 2">
    <name type="scientific">Panagrolaimus sp. PS1159</name>
    <dbReference type="NCBI Taxonomy" id="55785"/>
    <lineage>
        <taxon>Eukaryota</taxon>
        <taxon>Metazoa</taxon>
        <taxon>Ecdysozoa</taxon>
        <taxon>Nematoda</taxon>
        <taxon>Chromadorea</taxon>
        <taxon>Rhabditida</taxon>
        <taxon>Tylenchina</taxon>
        <taxon>Panagrolaimomorpha</taxon>
        <taxon>Panagrolaimoidea</taxon>
        <taxon>Panagrolaimidae</taxon>
        <taxon>Panagrolaimus</taxon>
    </lineage>
</organism>
<evidence type="ECO:0000313" key="1">
    <source>
        <dbReference type="Proteomes" id="UP000887580"/>
    </source>
</evidence>
<dbReference type="Proteomes" id="UP000887580">
    <property type="component" value="Unplaced"/>
</dbReference>
<name>A0AC35FYE2_9BILA</name>
<dbReference type="WBParaSite" id="PS1159_v2.g22083.t1">
    <property type="protein sequence ID" value="PS1159_v2.g22083.t1"/>
    <property type="gene ID" value="PS1159_v2.g22083"/>
</dbReference>
<accession>A0AC35FYE2</accession>
<reference evidence="2" key="1">
    <citation type="submission" date="2022-11" db="UniProtKB">
        <authorList>
            <consortium name="WormBaseParasite"/>
        </authorList>
    </citation>
    <scope>IDENTIFICATION</scope>
</reference>
<proteinExistence type="predicted"/>
<evidence type="ECO:0000313" key="2">
    <source>
        <dbReference type="WBParaSite" id="PS1159_v2.g22083.t1"/>
    </source>
</evidence>